<dbReference type="PANTHER" id="PTHR23320:SF128">
    <property type="entry name" value="MEMBRANE-SPANNING 4-DOMAINS SUBFAMILY A MEMBER 4A"/>
    <property type="match status" value="1"/>
</dbReference>
<dbReference type="RefSeq" id="XP_053059093.1">
    <property type="nucleotide sequence ID" value="XM_053203118.1"/>
</dbReference>
<evidence type="ECO:0000256" key="5">
    <source>
        <dbReference type="ARBA" id="ARBA00023136"/>
    </source>
</evidence>
<keyword evidence="5 6" id="KW-0472">Membrane</keyword>
<keyword evidence="7" id="KW-1185">Reference proteome</keyword>
<evidence type="ECO:0000313" key="8">
    <source>
        <dbReference type="RefSeq" id="XP_026900944.1"/>
    </source>
</evidence>
<dbReference type="GO" id="GO:0005886">
    <property type="term" value="C:plasma membrane"/>
    <property type="evidence" value="ECO:0007669"/>
    <property type="project" value="TreeGrafter"/>
</dbReference>
<reference evidence="8 9" key="1">
    <citation type="submission" date="2025-04" db="UniProtKB">
        <authorList>
            <consortium name="RefSeq"/>
        </authorList>
    </citation>
    <scope>IDENTIFICATION</scope>
    <source>
        <tissue evidence="8 9">Blood</tissue>
    </source>
</reference>
<evidence type="ECO:0000256" key="2">
    <source>
        <dbReference type="ARBA" id="ARBA00009565"/>
    </source>
</evidence>
<evidence type="ECO:0000256" key="1">
    <source>
        <dbReference type="ARBA" id="ARBA00004141"/>
    </source>
</evidence>
<feature type="transmembrane region" description="Helical" evidence="6">
    <location>
        <begin position="130"/>
        <end position="150"/>
    </location>
</feature>
<dbReference type="Pfam" id="PF04103">
    <property type="entry name" value="CD20"/>
    <property type="match status" value="1"/>
</dbReference>
<proteinExistence type="inferred from homology"/>
<dbReference type="RefSeq" id="XP_053059092.1">
    <property type="nucleotide sequence ID" value="XM_053203117.1"/>
</dbReference>
<feature type="transmembrane region" description="Helical" evidence="6">
    <location>
        <begin position="162"/>
        <end position="182"/>
    </location>
</feature>
<evidence type="ECO:0000313" key="9">
    <source>
        <dbReference type="RefSeq" id="XP_026900945.1"/>
    </source>
</evidence>
<sequence>MRTFLYRWIILTLEGMQWPHQRPEEECEKSSTFPEVGCEASPFSAAMATMQGMEGTISEAGPGGYQPEQPAVIQSHLWKRMPEKFLKGEPKVLGVVQILIAMTNLSLEIIKMSAVLPLSDTHSVSGLDVYIIGRPVMFIISGSLSVVAGIRTTKVLIQTSLGLNIFSSVLAGVGVPFAISSLEDFQAGVSACIFYQRLESCSMAMAILLSLDAVVLLLTVLEFFVALTLSAFGCKVTCCHPGGVVLILPSNPHVAETASPTPFTEV</sequence>
<evidence type="ECO:0000256" key="4">
    <source>
        <dbReference type="ARBA" id="ARBA00022989"/>
    </source>
</evidence>
<protein>
    <submittedName>
        <fullName evidence="8 9">Membrane-spanning 4-domains subfamily A member 4A-like isoform X1</fullName>
    </submittedName>
    <submittedName>
        <fullName evidence="10 11">Membrane-spanning 4-domains subfamily A member 4A-like isoform X2</fullName>
    </submittedName>
</protein>
<organism evidence="7 8">
    <name type="scientific">Acinonyx jubatus</name>
    <name type="common">Cheetah</name>
    <dbReference type="NCBI Taxonomy" id="32536"/>
    <lineage>
        <taxon>Eukaryota</taxon>
        <taxon>Metazoa</taxon>
        <taxon>Chordata</taxon>
        <taxon>Craniata</taxon>
        <taxon>Vertebrata</taxon>
        <taxon>Euteleostomi</taxon>
        <taxon>Mammalia</taxon>
        <taxon>Eutheria</taxon>
        <taxon>Laurasiatheria</taxon>
        <taxon>Carnivora</taxon>
        <taxon>Feliformia</taxon>
        <taxon>Felidae</taxon>
        <taxon>Felinae</taxon>
        <taxon>Acinonyx</taxon>
    </lineage>
</organism>
<dbReference type="KEGG" id="aju:106977870"/>
<evidence type="ECO:0000313" key="7">
    <source>
        <dbReference type="Proteomes" id="UP001652583"/>
    </source>
</evidence>
<accession>A0A6J1Y8M4</accession>
<feature type="transmembrane region" description="Helical" evidence="6">
    <location>
        <begin position="92"/>
        <end position="110"/>
    </location>
</feature>
<evidence type="ECO:0000313" key="11">
    <source>
        <dbReference type="RefSeq" id="XP_053059093.1"/>
    </source>
</evidence>
<dbReference type="AlphaFoldDB" id="A0A6J1Y8M4"/>
<evidence type="ECO:0000256" key="6">
    <source>
        <dbReference type="SAM" id="Phobius"/>
    </source>
</evidence>
<evidence type="ECO:0000313" key="10">
    <source>
        <dbReference type="RefSeq" id="XP_053059092.1"/>
    </source>
</evidence>
<dbReference type="RefSeq" id="XP_026900944.1">
    <property type="nucleotide sequence ID" value="XM_027045143.1"/>
</dbReference>
<dbReference type="Proteomes" id="UP001652583">
    <property type="component" value="Chromosome D1"/>
</dbReference>
<feature type="transmembrane region" description="Helical" evidence="6">
    <location>
        <begin position="202"/>
        <end position="225"/>
    </location>
</feature>
<gene>
    <name evidence="8 9 10 11" type="primary">LOC106977870</name>
</gene>
<comment type="similarity">
    <text evidence="2">Belongs to the MS4A family.</text>
</comment>
<dbReference type="RefSeq" id="XP_026900945.1">
    <property type="nucleotide sequence ID" value="XM_027045144.1"/>
</dbReference>
<dbReference type="GO" id="GO:0005794">
    <property type="term" value="C:Golgi apparatus"/>
    <property type="evidence" value="ECO:0007669"/>
    <property type="project" value="TreeGrafter"/>
</dbReference>
<dbReference type="InterPro" id="IPR030417">
    <property type="entry name" value="MS4A"/>
</dbReference>
<comment type="subcellular location">
    <subcellularLocation>
        <location evidence="1">Membrane</location>
        <topology evidence="1">Multi-pass membrane protein</topology>
    </subcellularLocation>
</comment>
<evidence type="ECO:0000256" key="3">
    <source>
        <dbReference type="ARBA" id="ARBA00022692"/>
    </source>
</evidence>
<dbReference type="GeneID" id="106977870"/>
<keyword evidence="3 6" id="KW-0812">Transmembrane</keyword>
<dbReference type="InterPro" id="IPR007237">
    <property type="entry name" value="CD20-like"/>
</dbReference>
<name>A0A6J1Y8M4_ACIJB</name>
<keyword evidence="4 6" id="KW-1133">Transmembrane helix</keyword>
<dbReference type="PANTHER" id="PTHR23320">
    <property type="entry name" value="MEMBRANE-SPANNING 4-DOMAINS SUBFAMILY A MS4A -RELATED"/>
    <property type="match status" value="1"/>
</dbReference>